<dbReference type="GO" id="GO:0005524">
    <property type="term" value="F:ATP binding"/>
    <property type="evidence" value="ECO:0007669"/>
    <property type="project" value="UniProtKB-KW"/>
</dbReference>
<feature type="region of interest" description="Disordered" evidence="7">
    <location>
        <begin position="37"/>
        <end position="111"/>
    </location>
</feature>
<dbReference type="RefSeq" id="XP_018292156.1">
    <property type="nucleotide sequence ID" value="XM_018443269.1"/>
</dbReference>
<evidence type="ECO:0000259" key="8">
    <source>
        <dbReference type="PROSITE" id="PS50146"/>
    </source>
</evidence>
<feature type="domain" description="DAGKc" evidence="8">
    <location>
        <begin position="147"/>
        <end position="330"/>
    </location>
</feature>
<evidence type="ECO:0000313" key="10">
    <source>
        <dbReference type="Proteomes" id="UP000077315"/>
    </source>
</evidence>
<dbReference type="InterPro" id="IPR016064">
    <property type="entry name" value="NAD/diacylglycerol_kinase_sf"/>
</dbReference>
<dbReference type="STRING" id="763407.A0A162PUI2"/>
<dbReference type="InParanoid" id="A0A162PUI2"/>
<comment type="similarity">
    <text evidence="1">Belongs to the eukaryotic diacylglycerol kinase family.</text>
</comment>
<feature type="compositionally biased region" description="Polar residues" evidence="7">
    <location>
        <begin position="40"/>
        <end position="53"/>
    </location>
</feature>
<dbReference type="AlphaFoldDB" id="A0A162PUI2"/>
<dbReference type="Gene3D" id="3.40.50.10330">
    <property type="entry name" value="Probable inorganic polyphosphate/atp-NAD kinase, domain 1"/>
    <property type="match status" value="1"/>
</dbReference>
<evidence type="ECO:0000256" key="1">
    <source>
        <dbReference type="ARBA" id="ARBA00009280"/>
    </source>
</evidence>
<keyword evidence="3" id="KW-0808">Transferase</keyword>
<evidence type="ECO:0000313" key="9">
    <source>
        <dbReference type="EMBL" id="OAD74116.1"/>
    </source>
</evidence>
<evidence type="ECO:0000256" key="4">
    <source>
        <dbReference type="ARBA" id="ARBA00022741"/>
    </source>
</evidence>
<dbReference type="GO" id="GO:0007200">
    <property type="term" value="P:phospholipase C-activating G protein-coupled receptor signaling pathway"/>
    <property type="evidence" value="ECO:0007669"/>
    <property type="project" value="InterPro"/>
</dbReference>
<dbReference type="EC" id="2.7.1.107" evidence="2"/>
<keyword evidence="5" id="KW-0418">Kinase</keyword>
<dbReference type="Pfam" id="PF00781">
    <property type="entry name" value="DAGK_cat"/>
    <property type="match status" value="1"/>
</dbReference>
<dbReference type="InterPro" id="IPR017438">
    <property type="entry name" value="ATP-NAD_kinase_N"/>
</dbReference>
<dbReference type="GeneID" id="29004174"/>
<dbReference type="GO" id="GO:0004143">
    <property type="term" value="F:ATP-dependent diacylglycerol kinase activity"/>
    <property type="evidence" value="ECO:0007669"/>
    <property type="project" value="UniProtKB-EC"/>
</dbReference>
<dbReference type="PANTHER" id="PTHR11255">
    <property type="entry name" value="DIACYLGLYCEROL KINASE"/>
    <property type="match status" value="1"/>
</dbReference>
<dbReference type="VEuPathDB" id="FungiDB:PHYBLDRAFT_77550"/>
<dbReference type="Pfam" id="PF00609">
    <property type="entry name" value="DAGK_acc"/>
    <property type="match status" value="1"/>
</dbReference>
<evidence type="ECO:0000256" key="2">
    <source>
        <dbReference type="ARBA" id="ARBA00012133"/>
    </source>
</evidence>
<dbReference type="PROSITE" id="PS50146">
    <property type="entry name" value="DAGK"/>
    <property type="match status" value="1"/>
</dbReference>
<dbReference type="InterPro" id="IPR037607">
    <property type="entry name" value="DGK"/>
</dbReference>
<sequence length="629" mass="71109">MSPFTMNLPGRFPVAPDNKLPIVGHEQAFHPLSKVDTIGLHSNDSQNSISVNSAPKRKSNSSEASTLFNSSGPPDQTHISSPQVVSSSKTTTTTRTTASVPTTGLMNTPPNNMSLDDPLLPPPRFPIDHLNRIDTTVRLQDLEEASRPSVYLFIFVNPLSGDRKGRDLINLSIQNFRLRRFPNVQVEMHNILDETDRELGFDRIRIIEGAVKRGDVPAIRDEAPGSPFGRLGKTVRTRHIHVWSAGGDGTVMSVFEMLVAHKIDLDYVYFSCIPFGTGNDFSQVLGWGRTITHSNILGRRLSNLEELVSERLEKAEAARLDIWEIDMTAHPTGFVRVAGPNRNDGHDVQEVKGPQRKGPQRLVRKMCNYMSIGVQGYVGSGFEKHRSGSRLANMLVYTHESAKWVFWRHFPLVTRFIDRMTSNGQVTLVCPEPNSSTTKRPVLDDDLTGEGFTDSLLPEMTLHPIDFVIQNIPHIWGREIDLWGDALCGLESVKNRDGPTDPKTWSQQLANDGKMEVMVIESMYSYVKKLANIRKHVSRIGQFENPFTIHFRPPNTIRESWWKRLHLNQYERENMVCIMCDGEFYVIKDPKEITFRRCAQIWTLGRSDSKQTGRLVLDEIASQRLSQAF</sequence>
<accession>A0A162PUI2</accession>
<keyword evidence="10" id="KW-1185">Reference proteome</keyword>
<evidence type="ECO:0000256" key="5">
    <source>
        <dbReference type="ARBA" id="ARBA00022777"/>
    </source>
</evidence>
<name>A0A162PUI2_PHYB8</name>
<keyword evidence="4" id="KW-0547">Nucleotide-binding</keyword>
<dbReference type="GO" id="GO:0016020">
    <property type="term" value="C:membrane"/>
    <property type="evidence" value="ECO:0007669"/>
    <property type="project" value="TreeGrafter"/>
</dbReference>
<dbReference type="PANTHER" id="PTHR11255:SF121">
    <property type="entry name" value="DIACYLGLYCEROL KINASE (ATP)"/>
    <property type="match status" value="1"/>
</dbReference>
<dbReference type="OrthoDB" id="242257at2759"/>
<dbReference type="Proteomes" id="UP000077315">
    <property type="component" value="Unassembled WGS sequence"/>
</dbReference>
<feature type="compositionally biased region" description="Polar residues" evidence="7">
    <location>
        <begin position="61"/>
        <end position="74"/>
    </location>
</feature>
<gene>
    <name evidence="9" type="ORF">PHYBLDRAFT_77550</name>
</gene>
<dbReference type="InterPro" id="IPR000756">
    <property type="entry name" value="Diacylglycerol_kin_accessory"/>
</dbReference>
<evidence type="ECO:0000256" key="7">
    <source>
        <dbReference type="SAM" id="MobiDB-lite"/>
    </source>
</evidence>
<protein>
    <recommendedName>
        <fullName evidence="2">diacylglycerol kinase (ATP)</fullName>
        <ecNumber evidence="2">2.7.1.107</ecNumber>
    </recommendedName>
</protein>
<dbReference type="InterPro" id="IPR001206">
    <property type="entry name" value="Diacylglycerol_kinase_cat_dom"/>
</dbReference>
<evidence type="ECO:0000256" key="6">
    <source>
        <dbReference type="ARBA" id="ARBA00022840"/>
    </source>
</evidence>
<proteinExistence type="inferred from homology"/>
<feature type="compositionally biased region" description="Low complexity" evidence="7">
    <location>
        <begin position="77"/>
        <end position="111"/>
    </location>
</feature>
<evidence type="ECO:0000256" key="3">
    <source>
        <dbReference type="ARBA" id="ARBA00022679"/>
    </source>
</evidence>
<keyword evidence="6" id="KW-0067">ATP-binding</keyword>
<dbReference type="EMBL" id="KV440979">
    <property type="protein sequence ID" value="OAD74116.1"/>
    <property type="molecule type" value="Genomic_DNA"/>
</dbReference>
<dbReference type="SUPFAM" id="SSF111331">
    <property type="entry name" value="NAD kinase/diacylglycerol kinase-like"/>
    <property type="match status" value="1"/>
</dbReference>
<organism evidence="9 10">
    <name type="scientific">Phycomyces blakesleeanus (strain ATCC 8743b / DSM 1359 / FGSC 10004 / NBRC 33097 / NRRL 1555)</name>
    <dbReference type="NCBI Taxonomy" id="763407"/>
    <lineage>
        <taxon>Eukaryota</taxon>
        <taxon>Fungi</taxon>
        <taxon>Fungi incertae sedis</taxon>
        <taxon>Mucoromycota</taxon>
        <taxon>Mucoromycotina</taxon>
        <taxon>Mucoromycetes</taxon>
        <taxon>Mucorales</taxon>
        <taxon>Phycomycetaceae</taxon>
        <taxon>Phycomyces</taxon>
    </lineage>
</organism>
<reference evidence="10" key="1">
    <citation type="submission" date="2015-06" db="EMBL/GenBank/DDBJ databases">
        <title>Expansion of signal transduction pathways in fungi by whole-genome duplication.</title>
        <authorList>
            <consortium name="DOE Joint Genome Institute"/>
            <person name="Corrochano L.M."/>
            <person name="Kuo A."/>
            <person name="Marcet-Houben M."/>
            <person name="Polaino S."/>
            <person name="Salamov A."/>
            <person name="Villalobos J.M."/>
            <person name="Alvarez M.I."/>
            <person name="Avalos J."/>
            <person name="Benito E.P."/>
            <person name="Benoit I."/>
            <person name="Burger G."/>
            <person name="Camino L.P."/>
            <person name="Canovas D."/>
            <person name="Cerda-Olmedo E."/>
            <person name="Cheng J.-F."/>
            <person name="Dominguez A."/>
            <person name="Elias M."/>
            <person name="Eslava A.P."/>
            <person name="Glaser F."/>
            <person name="Grimwood J."/>
            <person name="Gutierrez G."/>
            <person name="Heitman J."/>
            <person name="Henrissat B."/>
            <person name="Iturriaga E.A."/>
            <person name="Lang B.F."/>
            <person name="Lavin J.L."/>
            <person name="Lee S."/>
            <person name="Li W."/>
            <person name="Lindquist E."/>
            <person name="Lopez-Garcia S."/>
            <person name="Luque E.M."/>
            <person name="Marcos A.T."/>
            <person name="Martin J."/>
            <person name="McCluskey K."/>
            <person name="Medina H.R."/>
            <person name="Miralles-Duran A."/>
            <person name="Miyazaki A."/>
            <person name="Munoz-Torres E."/>
            <person name="Oguiza J.A."/>
            <person name="Ohm R."/>
            <person name="Olmedo M."/>
            <person name="Orejas M."/>
            <person name="Ortiz-Castellanos L."/>
            <person name="Pisabarro A.G."/>
            <person name="Rodriguez-Romero J."/>
            <person name="Ruiz-Herrera J."/>
            <person name="Ruiz-Vazquez R."/>
            <person name="Sanz C."/>
            <person name="Schackwitz W."/>
            <person name="Schmutz J."/>
            <person name="Shahriari M."/>
            <person name="Shelest E."/>
            <person name="Silva-Franco F."/>
            <person name="Soanes D."/>
            <person name="Syed K."/>
            <person name="Tagua V.G."/>
            <person name="Talbot N.J."/>
            <person name="Thon M."/>
            <person name="De vries R.P."/>
            <person name="Wiebenga A."/>
            <person name="Yadav J.S."/>
            <person name="Braun E.L."/>
            <person name="Baker S."/>
            <person name="Garre V."/>
            <person name="Horwitz B."/>
            <person name="Torres-Martinez S."/>
            <person name="Idnurm A."/>
            <person name="Herrera-Estrella A."/>
            <person name="Gabaldon T."/>
            <person name="Grigoriev I.V."/>
        </authorList>
    </citation>
    <scope>NUCLEOTIDE SEQUENCE [LARGE SCALE GENOMIC DNA]</scope>
    <source>
        <strain evidence="10">NRRL 1555(-)</strain>
    </source>
</reference>